<feature type="non-terminal residue" evidence="3">
    <location>
        <position position="1"/>
    </location>
</feature>
<name>A0A146KKE4_9EUKA</name>
<feature type="compositionally biased region" description="Pro residues" evidence="2">
    <location>
        <begin position="243"/>
        <end position="252"/>
    </location>
</feature>
<evidence type="ECO:0000256" key="2">
    <source>
        <dbReference type="SAM" id="MobiDB-lite"/>
    </source>
</evidence>
<keyword evidence="1" id="KW-0175">Coiled coil</keyword>
<accession>A0A146KKE4</accession>
<feature type="coiled-coil region" evidence="1">
    <location>
        <begin position="128"/>
        <end position="155"/>
    </location>
</feature>
<gene>
    <name evidence="3" type="ORF">TPC1_10728</name>
</gene>
<organism evidence="3">
    <name type="scientific">Trepomonas sp. PC1</name>
    <dbReference type="NCBI Taxonomy" id="1076344"/>
    <lineage>
        <taxon>Eukaryota</taxon>
        <taxon>Metamonada</taxon>
        <taxon>Diplomonadida</taxon>
        <taxon>Hexamitidae</taxon>
        <taxon>Hexamitinae</taxon>
        <taxon>Trepomonas</taxon>
    </lineage>
</organism>
<feature type="region of interest" description="Disordered" evidence="2">
    <location>
        <begin position="233"/>
        <end position="258"/>
    </location>
</feature>
<proteinExistence type="predicted"/>
<feature type="compositionally biased region" description="Low complexity" evidence="2">
    <location>
        <begin position="233"/>
        <end position="242"/>
    </location>
</feature>
<protein>
    <submittedName>
        <fullName evidence="3">Uncharacterized protein</fullName>
    </submittedName>
</protein>
<evidence type="ECO:0000313" key="3">
    <source>
        <dbReference type="EMBL" id="JAP96065.1"/>
    </source>
</evidence>
<dbReference type="AlphaFoldDB" id="A0A146KKE4"/>
<reference evidence="3" key="1">
    <citation type="submission" date="2015-07" db="EMBL/GenBank/DDBJ databases">
        <title>Adaptation to a free-living lifestyle via gene acquisitions in the diplomonad Trepomonas sp. PC1.</title>
        <authorList>
            <person name="Xu F."/>
            <person name="Jerlstrom-Hultqvist J."/>
            <person name="Kolisko M."/>
            <person name="Simpson A.G.B."/>
            <person name="Roger A.J."/>
            <person name="Svard S.G."/>
            <person name="Andersson J.O."/>
        </authorList>
    </citation>
    <scope>NUCLEOTIDE SEQUENCE</scope>
    <source>
        <strain evidence="3">PC1</strain>
    </source>
</reference>
<dbReference type="EMBL" id="GDID01000541">
    <property type="protein sequence ID" value="JAP96065.1"/>
    <property type="molecule type" value="Transcribed_RNA"/>
</dbReference>
<sequence>ILYTVKPKLHLIQENLRMSQSNEQNQQYHIQNYRLKPNQFKKEKIDLCNIPASSNPYRIPGTKIGIVSSQQLNNGKVNVEDLNTLLVQSQLAIDTVKRATQAQNKVDIDYEGLEINMENISQLSHKQCLALLNDLAELRGEIRRILQQKDEWVEVITKSVLKQSKQSGIQQNQKNLTDSDEFHQFNRHSQTTTKTFQQNQATNQTDLQSSDLLNQKSSELQNQKLTTAEVQQQLSHLKQQQVPPEPQAPPPDVQNRPFSLNMKQSLLHKHQADKKLSSNVKQVIEVQYPDTQKYRHISDFKQTYESEYEQQKMRPKEPQKVYKRDFIKENIITQQFYRRGIMRKVNELGEVQLVFDNSYSYDRLSDPKMDELVARIQNQQKLLGTVQKDESTQKVTRLNQIEKPNTLEKPNLSTVKNNSVQLDLNENLNFKTQIEASIQNQGDFQKEKIENLIKETILQNLSQKLQSQKEKKTTIKLPQMFQEFADGVWEYQTQLSEHNKAELQHAIQNNQVVINKNAKDFKDTFGQICDQILAKQLEEQIAKAIGELVQ</sequence>
<evidence type="ECO:0000256" key="1">
    <source>
        <dbReference type="SAM" id="Coils"/>
    </source>
</evidence>